<dbReference type="SUPFAM" id="SSF52777">
    <property type="entry name" value="CoA-dependent acyltransferases"/>
    <property type="match status" value="2"/>
</dbReference>
<dbReference type="GO" id="GO:0005737">
    <property type="term" value="C:cytoplasm"/>
    <property type="evidence" value="ECO:0007669"/>
    <property type="project" value="TreeGrafter"/>
</dbReference>
<dbReference type="InterPro" id="IPR045851">
    <property type="entry name" value="AMP-bd_C_sf"/>
</dbReference>
<evidence type="ECO:0000256" key="3">
    <source>
        <dbReference type="ARBA" id="ARBA00022450"/>
    </source>
</evidence>
<dbReference type="NCBIfam" id="NF003417">
    <property type="entry name" value="PRK04813.1"/>
    <property type="match status" value="2"/>
</dbReference>
<evidence type="ECO:0000259" key="5">
    <source>
        <dbReference type="PROSITE" id="PS50075"/>
    </source>
</evidence>
<evidence type="ECO:0000256" key="4">
    <source>
        <dbReference type="ARBA" id="ARBA00022553"/>
    </source>
</evidence>
<dbReference type="PANTHER" id="PTHR45527">
    <property type="entry name" value="NONRIBOSOMAL PEPTIDE SYNTHETASE"/>
    <property type="match status" value="1"/>
</dbReference>
<keyword evidence="7" id="KW-1185">Reference proteome</keyword>
<evidence type="ECO:0000256" key="2">
    <source>
        <dbReference type="ARBA" id="ARBA00006432"/>
    </source>
</evidence>
<dbReference type="EMBL" id="CBXF010000102">
    <property type="protein sequence ID" value="CDL84257.1"/>
    <property type="molecule type" value="Genomic_DNA"/>
</dbReference>
<dbReference type="GO" id="GO:0043041">
    <property type="term" value="P:amino acid activation for nonribosomal peptide biosynthetic process"/>
    <property type="evidence" value="ECO:0007669"/>
    <property type="project" value="TreeGrafter"/>
</dbReference>
<dbReference type="GO" id="GO:0044550">
    <property type="term" value="P:secondary metabolite biosynthetic process"/>
    <property type="evidence" value="ECO:0007669"/>
    <property type="project" value="UniProtKB-ARBA"/>
</dbReference>
<dbReference type="SMART" id="SM00823">
    <property type="entry name" value="PKS_PP"/>
    <property type="match status" value="2"/>
</dbReference>
<comment type="cofactor">
    <cofactor evidence="1">
        <name>pantetheine 4'-phosphate</name>
        <dbReference type="ChEBI" id="CHEBI:47942"/>
    </cofactor>
</comment>
<dbReference type="SUPFAM" id="SSF47336">
    <property type="entry name" value="ACP-like"/>
    <property type="match status" value="2"/>
</dbReference>
<feature type="domain" description="Carrier" evidence="5">
    <location>
        <begin position="1664"/>
        <end position="1738"/>
    </location>
</feature>
<dbReference type="InterPro" id="IPR020806">
    <property type="entry name" value="PKS_PP-bd"/>
</dbReference>
<dbReference type="Pfam" id="PF00501">
    <property type="entry name" value="AMP-binding"/>
    <property type="match status" value="2"/>
</dbReference>
<reference evidence="6" key="1">
    <citation type="submission" date="2013-11" db="EMBL/GenBank/DDBJ databases">
        <title>Draft genome sequence and annotation of the entomopathogenic bacteria, Xenorhabdus cabanillasi strain JM26 and Xenorhabdus szentirmai strain DSM 16338.</title>
        <authorList>
            <person name="Gualtieri M."/>
            <person name="Ogier J.C."/>
            <person name="Pages S."/>
            <person name="Givaudan A."/>
            <person name="Gaudriault S."/>
        </authorList>
    </citation>
    <scope>NUCLEOTIDE SEQUENCE [LARGE SCALE GENOMIC DNA]</scope>
    <source>
        <strain evidence="6">DSM 16338</strain>
    </source>
</reference>
<dbReference type="InterPro" id="IPR010071">
    <property type="entry name" value="AA_adenyl_dom"/>
</dbReference>
<dbReference type="Gene3D" id="3.40.50.980">
    <property type="match status" value="4"/>
</dbReference>
<dbReference type="FunFam" id="1.10.1200.10:FF:000005">
    <property type="entry name" value="Nonribosomal peptide synthetase 1"/>
    <property type="match status" value="2"/>
</dbReference>
<dbReference type="STRING" id="1427518.XSR1_420022"/>
<gene>
    <name evidence="6" type="ORF">XSR1_420022</name>
</gene>
<dbReference type="FunFam" id="3.40.50.980:FF:000001">
    <property type="entry name" value="Non-ribosomal peptide synthetase"/>
    <property type="match status" value="2"/>
</dbReference>
<dbReference type="Gene3D" id="1.10.1200.10">
    <property type="entry name" value="ACP-like"/>
    <property type="match status" value="2"/>
</dbReference>
<dbReference type="SUPFAM" id="SSF56801">
    <property type="entry name" value="Acetyl-CoA synthetase-like"/>
    <property type="match status" value="2"/>
</dbReference>
<sequence length="2305" mass="252578">MAQAVSGIDPSRVANYLVTAISGLTEALATESRQSILSLPVLPAAERQQILVDFNATRADFPQATLIHELFEQQAARTPDAIAVVFKECTLSYGELNRRANRLAHHLIALGVQPDDRVAICVERSLEMMVGLLGILKAGAAYVPLDPAYPSERLAYILNDAGPVALLTQSALIETLGSSLPAVLLDISVFGAYAESNPDTHTLGLTSRHLAYVIYTSGSTGHPKGVMVEHRNIIASTYARQLTYPHFERLLLLSSIAFDSSLASIFGTLTRGGSLYLPEQEITVNPTAILQALHQNAISCLLCVPSLALSLLQLANKEDMASLRALIVAGERCLPELHTRIEQLGLPIALYNEYGPTEATVWASVYQVMSHDLFNVPIGRPIANTQIYILDAQDQAVPIGVAGEIHIGGVGVTRGYLDRPALTAERFIPDPFSTEPDARLYKTGDIGRWLPDGNIEYLGRNDFQVKLRGFRIELGEIETRLAQCPGVREAVVIAREDIPGEKRLVAYLQPQSGVELVPAELRQQLAQQLAEYMIPSAFVMLETFPLTPNGKLDRQALPAPDQSAVATRVYAAPEGTLETALALIWQDLLGLESVSRHDHFFELGGHSLMAVSLIERLRNAGWLLDVRNVFSTPVLTEMAQMIQAHQGKPAFVVPPNRITEDCTTLTPDLLPLVTLSQAEIDTIVGTVPGGTANVQDIYPLAPLQEGILFHHRLQEQGDAYLLCSLVAFDTRERLDAFLSALQRVINRHDILRTAICWQGLTQPVQVVWRQASLPVNTFVPTSKDNVLEGNVLAQLQAYTDPHQRRLNLNQAPLFSADIAHDPANHEWLLALSFHHMISDHMTLELIVSEINLLLQERAELLPVPLPYRNFIAQTLNVPASVHEDYFRARLADIDAPTAPFGLLNVQGDGKDVAETYLKLDTTLARAIRSQARRLGINPGVLFHVAWAQVLAQTSGRDDVVFGSVLLGRLQGYAGADQVMGMFINTLPVRISLAGISVLEVIQATYQDLMALLEHEQAPLALAIRCSGVTPPMPLFSALLNYRHSHSGAADAKVWNGMRMLTAEERTNYPLTLSVDDLGEDFSLVTQSVSGIDPTRLANYLITAISGLVEALANDPQRLVLSLPILPAAERQQLLVDFNAPQTDFPQEALIHELFEQQAMLAPDAIAVVCAGQSLSYGELNRRANRLAHHLLTLGVQPDDRVAICVERSLEMVVGLLGILKAGAAYLPLDPAYPAERLAYMLSDAAPVALLTQSVLAETLDSHLPTVVLDARSPSALDGAPDSNPDSRARGITSRHLAYVIYTSGSTGQPKGVMVEHANILRLLAATQDYFRFSHHDVWTLFHSFAFDFSVWELWGALAYGGRLVIVPAACARSPQAFYALLCDERVTVLNQTPSAFRQLIPAQDDTAHALRCIIFGGEALELPLLAPWIANNPISQTRLVNMYGITEITVHATYRELTGDDISGGRGSLVGQPLPDLHAYLLDPHGQPVPLGVTGELYIGGVGVARGYLNRPALTAERFIPDPFSTTPGSRLYKTGDLGRWLPDGNIEYLGRNDFQVKLRGFRIELGEIEARLAQCSEVRDAVVIAREDIPGDTRLVAYLLPQPGTELVPAALRQQLAQHLADYMLPSAFVMLEAFPLTPNGKLDRKALPAPEQSAIVVQGYVPPQGEVETMLAQIWQELLGLERVGRHDNFFESGGHSLLAVQLLNCISEQGMEVSLATLFSHPTLCDLALAINDKSNKPSSPFDANPVPLSPKGSLSPLFLVHETTGDPLVYSLLATLLPPERPVYGLQALGLHTLEKPPTSIEELAAYHVQAIRRVQPHGPYHLAGWSIGGVIVYEMALQLISHGEEVKYLGMIDSYNLSGLKIGTESGHNIDANKSVNDTQKDINTIIEYLRDHIDVIDKHDLDKLYDFNDMDKLLTFCEEHQWLPTGITKADILLRIYTQRAILQFGQKYIAPASSLSIHLYTADNLPAEYDSWRGWRNIVGENSVLHSIGGTHNSIMQQPLLGQLADLITEHLLPTTYTPNIVIQNGDKSIPPLFCIPGAGANASGFIGLALSLPPKLPVHALQSRGLIDAHLPPYISVESSAHAYIQAIRQTQPHGPYHLLGHSFGGWIAFEIALQLQAQGEQVTDLILVDTSAPDPQDSVPKAVGRIETLMKLIDIYNMMLTQPLPFTSQDFENQEPDEQIRTLFQALVNAGIFPGDANTSLLQGIVQVMQANLNTSYTPHTRYKGLVHLINAKEGDIDETEAHEKMGRRHVTQLSTITAPGNHMTMLSSPQVNQLATLLWEKLDYVSTNFGGWFMK</sequence>
<dbReference type="InterPro" id="IPR006162">
    <property type="entry name" value="Ppantetheine_attach_site"/>
</dbReference>
<dbReference type="InterPro" id="IPR001242">
    <property type="entry name" value="Condensation_dom"/>
</dbReference>
<dbReference type="SUPFAM" id="SSF53474">
    <property type="entry name" value="alpha/beta-Hydrolases"/>
    <property type="match status" value="2"/>
</dbReference>
<dbReference type="FunFam" id="3.40.50.980:FF:000002">
    <property type="entry name" value="Enterobactin synthetase component F"/>
    <property type="match status" value="1"/>
</dbReference>
<dbReference type="InterPro" id="IPR001031">
    <property type="entry name" value="Thioesterase"/>
</dbReference>
<dbReference type="Gene3D" id="3.30.559.10">
    <property type="entry name" value="Chloramphenicol acetyltransferase-like domain"/>
    <property type="match status" value="1"/>
</dbReference>
<evidence type="ECO:0000313" key="7">
    <source>
        <dbReference type="Proteomes" id="UP000019202"/>
    </source>
</evidence>
<proteinExistence type="inferred from homology"/>
<evidence type="ECO:0000313" key="6">
    <source>
        <dbReference type="EMBL" id="CDL84257.1"/>
    </source>
</evidence>
<dbReference type="InterPro" id="IPR025110">
    <property type="entry name" value="AMP-bd_C"/>
</dbReference>
<dbReference type="Gene3D" id="2.30.38.10">
    <property type="entry name" value="Luciferase, Domain 3"/>
    <property type="match status" value="2"/>
</dbReference>
<dbReference type="InterPro" id="IPR009081">
    <property type="entry name" value="PP-bd_ACP"/>
</dbReference>
<dbReference type="PROSITE" id="PS50075">
    <property type="entry name" value="CARRIER"/>
    <property type="match status" value="2"/>
</dbReference>
<dbReference type="CDD" id="cd05930">
    <property type="entry name" value="A_NRPS"/>
    <property type="match status" value="1"/>
</dbReference>
<dbReference type="InterPro" id="IPR020802">
    <property type="entry name" value="TesA-like"/>
</dbReference>
<dbReference type="InterPro" id="IPR029058">
    <property type="entry name" value="AB_hydrolase_fold"/>
</dbReference>
<organism evidence="6 7">
    <name type="scientific">Xenorhabdus szentirmaii DSM 16338</name>
    <dbReference type="NCBI Taxonomy" id="1427518"/>
    <lineage>
        <taxon>Bacteria</taxon>
        <taxon>Pseudomonadati</taxon>
        <taxon>Pseudomonadota</taxon>
        <taxon>Gammaproteobacteria</taxon>
        <taxon>Enterobacterales</taxon>
        <taxon>Morganellaceae</taxon>
        <taxon>Xenorhabdus</taxon>
    </lineage>
</organism>
<dbReference type="Gene3D" id="3.40.50.1820">
    <property type="entry name" value="alpha/beta hydrolase"/>
    <property type="match status" value="2"/>
</dbReference>
<dbReference type="SMART" id="SM00824">
    <property type="entry name" value="PKS_TE"/>
    <property type="match status" value="1"/>
</dbReference>
<dbReference type="NCBIfam" id="TIGR01733">
    <property type="entry name" value="AA-adenyl-dom"/>
    <property type="match status" value="2"/>
</dbReference>
<name>W1J0J9_9GAMM</name>
<accession>W1J0J9</accession>
<protein>
    <submittedName>
        <fullName evidence="6">Non-ribosomal peptide synthetase</fullName>
    </submittedName>
</protein>
<dbReference type="InterPro" id="IPR000873">
    <property type="entry name" value="AMP-dep_synth/lig_dom"/>
</dbReference>
<dbReference type="InterPro" id="IPR023213">
    <property type="entry name" value="CAT-like_dom_sf"/>
</dbReference>
<dbReference type="Proteomes" id="UP000019202">
    <property type="component" value="Unassembled WGS sequence"/>
</dbReference>
<dbReference type="PROSITE" id="PS00455">
    <property type="entry name" value="AMP_BINDING"/>
    <property type="match status" value="2"/>
</dbReference>
<dbReference type="PANTHER" id="PTHR45527:SF1">
    <property type="entry name" value="FATTY ACID SYNTHASE"/>
    <property type="match status" value="1"/>
</dbReference>
<dbReference type="Pfam" id="PF13193">
    <property type="entry name" value="AMP-binding_C"/>
    <property type="match status" value="2"/>
</dbReference>
<dbReference type="Gene3D" id="3.30.559.30">
    <property type="entry name" value="Nonribosomal peptide synthetase, condensation domain"/>
    <property type="match status" value="1"/>
</dbReference>
<dbReference type="FunFam" id="2.30.38.10:FF:000001">
    <property type="entry name" value="Non-ribosomal peptide synthetase PvdI"/>
    <property type="match status" value="2"/>
</dbReference>
<dbReference type="InterPro" id="IPR036736">
    <property type="entry name" value="ACP-like_sf"/>
</dbReference>
<dbReference type="Pfam" id="PF00975">
    <property type="entry name" value="Thioesterase"/>
    <property type="match status" value="2"/>
</dbReference>
<dbReference type="GO" id="GO:0003824">
    <property type="term" value="F:catalytic activity"/>
    <property type="evidence" value="ECO:0007669"/>
    <property type="project" value="InterPro"/>
</dbReference>
<dbReference type="FunFam" id="3.30.300.30:FF:000010">
    <property type="entry name" value="Enterobactin synthetase component F"/>
    <property type="match status" value="2"/>
</dbReference>
<dbReference type="GO" id="GO:0031177">
    <property type="term" value="F:phosphopantetheine binding"/>
    <property type="evidence" value="ECO:0007669"/>
    <property type="project" value="InterPro"/>
</dbReference>
<dbReference type="Pfam" id="PF00550">
    <property type="entry name" value="PP-binding"/>
    <property type="match status" value="2"/>
</dbReference>
<dbReference type="FunFam" id="3.40.50.12780:FF:000012">
    <property type="entry name" value="Non-ribosomal peptide synthetase"/>
    <property type="match status" value="2"/>
</dbReference>
<evidence type="ECO:0000256" key="1">
    <source>
        <dbReference type="ARBA" id="ARBA00001957"/>
    </source>
</evidence>
<comment type="similarity">
    <text evidence="2">Belongs to the ATP-dependent AMP-binding enzyme family.</text>
</comment>
<keyword evidence="4" id="KW-0597">Phosphoprotein</keyword>
<comment type="caution">
    <text evidence="6">The sequence shown here is derived from an EMBL/GenBank/DDBJ whole genome shotgun (WGS) entry which is preliminary data.</text>
</comment>
<dbReference type="InterPro" id="IPR020845">
    <property type="entry name" value="AMP-binding_CS"/>
</dbReference>
<dbReference type="CDD" id="cd19544">
    <property type="entry name" value="E-C_NRPS"/>
    <property type="match status" value="1"/>
</dbReference>
<feature type="domain" description="Carrier" evidence="5">
    <location>
        <begin position="572"/>
        <end position="646"/>
    </location>
</feature>
<dbReference type="CDD" id="cd17643">
    <property type="entry name" value="A_NRPS_Cytc1-like"/>
    <property type="match status" value="1"/>
</dbReference>
<keyword evidence="3" id="KW-0596">Phosphopantetheine</keyword>
<dbReference type="PROSITE" id="PS00012">
    <property type="entry name" value="PHOSPHOPANTETHEINE"/>
    <property type="match status" value="1"/>
</dbReference>
<dbReference type="Pfam" id="PF00668">
    <property type="entry name" value="Condensation"/>
    <property type="match status" value="1"/>
</dbReference>
<dbReference type="Gene3D" id="3.30.300.30">
    <property type="match status" value="2"/>
</dbReference>